<organism evidence="1">
    <name type="scientific">Arundo donax</name>
    <name type="common">Giant reed</name>
    <name type="synonym">Donax arundinaceus</name>
    <dbReference type="NCBI Taxonomy" id="35708"/>
    <lineage>
        <taxon>Eukaryota</taxon>
        <taxon>Viridiplantae</taxon>
        <taxon>Streptophyta</taxon>
        <taxon>Embryophyta</taxon>
        <taxon>Tracheophyta</taxon>
        <taxon>Spermatophyta</taxon>
        <taxon>Magnoliopsida</taxon>
        <taxon>Liliopsida</taxon>
        <taxon>Poales</taxon>
        <taxon>Poaceae</taxon>
        <taxon>PACMAD clade</taxon>
        <taxon>Arundinoideae</taxon>
        <taxon>Arundineae</taxon>
        <taxon>Arundo</taxon>
    </lineage>
</organism>
<reference evidence="1" key="2">
    <citation type="journal article" date="2015" name="Data Brief">
        <title>Shoot transcriptome of the giant reed, Arundo donax.</title>
        <authorList>
            <person name="Barrero R.A."/>
            <person name="Guerrero F.D."/>
            <person name="Moolhuijzen P."/>
            <person name="Goolsby J.A."/>
            <person name="Tidwell J."/>
            <person name="Bellgard S.E."/>
            <person name="Bellgard M.I."/>
        </authorList>
    </citation>
    <scope>NUCLEOTIDE SEQUENCE</scope>
    <source>
        <tissue evidence="1">Shoot tissue taken approximately 20 cm above the soil surface</tissue>
    </source>
</reference>
<dbReference type="EMBL" id="GBRH01172924">
    <property type="protein sequence ID" value="JAE24972.1"/>
    <property type="molecule type" value="Transcribed_RNA"/>
</dbReference>
<proteinExistence type="predicted"/>
<sequence>MENLFNLPNTKDIQIRRNQFSNDFASSSCFTWQF</sequence>
<accession>A0A0A9GKF1</accession>
<evidence type="ECO:0000313" key="1">
    <source>
        <dbReference type="EMBL" id="JAE24972.1"/>
    </source>
</evidence>
<name>A0A0A9GKF1_ARUDO</name>
<protein>
    <submittedName>
        <fullName evidence="1">Uncharacterized protein</fullName>
    </submittedName>
</protein>
<reference evidence="1" key="1">
    <citation type="submission" date="2014-09" db="EMBL/GenBank/DDBJ databases">
        <authorList>
            <person name="Magalhaes I.L.F."/>
            <person name="Oliveira U."/>
            <person name="Santos F.R."/>
            <person name="Vidigal T.H.D.A."/>
            <person name="Brescovit A.D."/>
            <person name="Santos A.J."/>
        </authorList>
    </citation>
    <scope>NUCLEOTIDE SEQUENCE</scope>
    <source>
        <tissue evidence="1">Shoot tissue taken approximately 20 cm above the soil surface</tissue>
    </source>
</reference>
<dbReference type="AlphaFoldDB" id="A0A0A9GKF1"/>